<dbReference type="GO" id="GO:0016070">
    <property type="term" value="P:RNA metabolic process"/>
    <property type="evidence" value="ECO:0007669"/>
    <property type="project" value="InterPro"/>
</dbReference>
<dbReference type="GO" id="GO:0005737">
    <property type="term" value="C:cytoplasm"/>
    <property type="evidence" value="ECO:0007669"/>
    <property type="project" value="InterPro"/>
</dbReference>
<feature type="domain" description="Toxin SymE-like" evidence="1">
    <location>
        <begin position="21"/>
        <end position="82"/>
    </location>
</feature>
<gene>
    <name evidence="2" type="ORF">BST96_06385</name>
</gene>
<proteinExistence type="predicted"/>
<dbReference type="OrthoDB" id="6080577at2"/>
<reference evidence="2 3" key="1">
    <citation type="submission" date="2016-11" db="EMBL/GenBank/DDBJ databases">
        <title>Trade-off between light-utilization and light-protection in marine flavobacteria.</title>
        <authorList>
            <person name="Kumagai Y."/>
        </authorList>
    </citation>
    <scope>NUCLEOTIDE SEQUENCE [LARGE SCALE GENOMIC DNA]</scope>
    <source>
        <strain evidence="2 3">NBRC 107125</strain>
    </source>
</reference>
<evidence type="ECO:0000259" key="1">
    <source>
        <dbReference type="Pfam" id="PF08845"/>
    </source>
</evidence>
<protein>
    <recommendedName>
        <fullName evidence="1">Toxin SymE-like domain-containing protein</fullName>
    </recommendedName>
</protein>
<dbReference type="AlphaFoldDB" id="A0A1X9NIG5"/>
<dbReference type="GO" id="GO:0003723">
    <property type="term" value="F:RNA binding"/>
    <property type="evidence" value="ECO:0007669"/>
    <property type="project" value="InterPro"/>
</dbReference>
<dbReference type="GO" id="GO:0016788">
    <property type="term" value="F:hydrolase activity, acting on ester bonds"/>
    <property type="evidence" value="ECO:0007669"/>
    <property type="project" value="InterPro"/>
</dbReference>
<dbReference type="Proteomes" id="UP000193450">
    <property type="component" value="Chromosome"/>
</dbReference>
<dbReference type="InterPro" id="IPR014944">
    <property type="entry name" value="Toxin_SymE-like"/>
</dbReference>
<dbReference type="KEGG" id="osg:BST96_06385"/>
<organism evidence="2 3">
    <name type="scientific">Oceanicoccus sagamiensis</name>
    <dbReference type="NCBI Taxonomy" id="716816"/>
    <lineage>
        <taxon>Bacteria</taxon>
        <taxon>Pseudomonadati</taxon>
        <taxon>Pseudomonadota</taxon>
        <taxon>Gammaproteobacteria</taxon>
        <taxon>Cellvibrionales</taxon>
        <taxon>Spongiibacteraceae</taxon>
        <taxon>Oceanicoccus</taxon>
    </lineage>
</organism>
<dbReference type="EMBL" id="CP019343">
    <property type="protein sequence ID" value="ARN73773.1"/>
    <property type="molecule type" value="Genomic_DNA"/>
</dbReference>
<dbReference type="Pfam" id="PF08845">
    <property type="entry name" value="SymE_toxin"/>
    <property type="match status" value="1"/>
</dbReference>
<keyword evidence="3" id="KW-1185">Reference proteome</keyword>
<dbReference type="RefSeq" id="WP_085757892.1">
    <property type="nucleotide sequence ID" value="NZ_CP019343.1"/>
</dbReference>
<evidence type="ECO:0000313" key="3">
    <source>
        <dbReference type="Proteomes" id="UP000193450"/>
    </source>
</evidence>
<name>A0A1X9NIG5_9GAMM</name>
<sequence>MAKRTIPPEPSSAQEKLSSYRQLKVRKSYYHYQYSDFQPRHRHASSPPVPWVQIKGYWLNQAGFTIDTLLSVEVKQGCIILKTQPT</sequence>
<evidence type="ECO:0000313" key="2">
    <source>
        <dbReference type="EMBL" id="ARN73773.1"/>
    </source>
</evidence>
<accession>A0A1X9NIG5</accession>